<evidence type="ECO:0000313" key="2">
    <source>
        <dbReference type="Proteomes" id="UP000235965"/>
    </source>
</evidence>
<comment type="caution">
    <text evidence="1">The sequence shown here is derived from an EMBL/GenBank/DDBJ whole genome shotgun (WGS) entry which is preliminary data.</text>
</comment>
<organism evidence="1 2">
    <name type="scientific">Cryptotermes secundus</name>
    <dbReference type="NCBI Taxonomy" id="105785"/>
    <lineage>
        <taxon>Eukaryota</taxon>
        <taxon>Metazoa</taxon>
        <taxon>Ecdysozoa</taxon>
        <taxon>Arthropoda</taxon>
        <taxon>Hexapoda</taxon>
        <taxon>Insecta</taxon>
        <taxon>Pterygota</taxon>
        <taxon>Neoptera</taxon>
        <taxon>Polyneoptera</taxon>
        <taxon>Dictyoptera</taxon>
        <taxon>Blattodea</taxon>
        <taxon>Blattoidea</taxon>
        <taxon>Termitoidae</taxon>
        <taxon>Kalotermitidae</taxon>
        <taxon>Cryptotermitinae</taxon>
        <taxon>Cryptotermes</taxon>
    </lineage>
</organism>
<dbReference type="Gene3D" id="3.30.420.10">
    <property type="entry name" value="Ribonuclease H-like superfamily/Ribonuclease H"/>
    <property type="match status" value="1"/>
</dbReference>
<name>A0A2J7RJZ4_9NEOP</name>
<evidence type="ECO:0000313" key="1">
    <source>
        <dbReference type="EMBL" id="PNF41157.1"/>
    </source>
</evidence>
<dbReference type="InterPro" id="IPR036397">
    <property type="entry name" value="RNaseH_sf"/>
</dbReference>
<dbReference type="EMBL" id="NEVH01002982">
    <property type="protein sequence ID" value="PNF41157.1"/>
    <property type="molecule type" value="Genomic_DNA"/>
</dbReference>
<reference evidence="1 2" key="1">
    <citation type="submission" date="2017-12" db="EMBL/GenBank/DDBJ databases">
        <title>Hemimetabolous genomes reveal molecular basis of termite eusociality.</title>
        <authorList>
            <person name="Harrison M.C."/>
            <person name="Jongepier E."/>
            <person name="Robertson H.M."/>
            <person name="Arning N."/>
            <person name="Bitard-Feildel T."/>
            <person name="Chao H."/>
            <person name="Childers C.P."/>
            <person name="Dinh H."/>
            <person name="Doddapaneni H."/>
            <person name="Dugan S."/>
            <person name="Gowin J."/>
            <person name="Greiner C."/>
            <person name="Han Y."/>
            <person name="Hu H."/>
            <person name="Hughes D.S.T."/>
            <person name="Huylmans A.-K."/>
            <person name="Kemena C."/>
            <person name="Kremer L.P.M."/>
            <person name="Lee S.L."/>
            <person name="Lopez-Ezquerra A."/>
            <person name="Mallet L."/>
            <person name="Monroy-Kuhn J.M."/>
            <person name="Moser A."/>
            <person name="Murali S.C."/>
            <person name="Muzny D.M."/>
            <person name="Otani S."/>
            <person name="Piulachs M.-D."/>
            <person name="Poelchau M."/>
            <person name="Qu J."/>
            <person name="Schaub F."/>
            <person name="Wada-Katsumata A."/>
            <person name="Worley K.C."/>
            <person name="Xie Q."/>
            <person name="Ylla G."/>
            <person name="Poulsen M."/>
            <person name="Gibbs R.A."/>
            <person name="Schal C."/>
            <person name="Richards S."/>
            <person name="Belles X."/>
            <person name="Korb J."/>
            <person name="Bornberg-Bauer E."/>
        </authorList>
    </citation>
    <scope>NUCLEOTIDE SEQUENCE [LARGE SCALE GENOMIC DNA]</scope>
    <source>
        <tissue evidence="1">Whole body</tissue>
    </source>
</reference>
<dbReference type="InParanoid" id="A0A2J7RJZ4"/>
<accession>A0A2J7RJZ4</accession>
<keyword evidence="2" id="KW-1185">Reference proteome</keyword>
<proteinExistence type="predicted"/>
<gene>
    <name evidence="1" type="ORF">B7P43_G03856</name>
</gene>
<dbReference type="AlphaFoldDB" id="A0A2J7RJZ4"/>
<dbReference type="Proteomes" id="UP000235965">
    <property type="component" value="Unassembled WGS sequence"/>
</dbReference>
<dbReference type="GO" id="GO:0003676">
    <property type="term" value="F:nucleic acid binding"/>
    <property type="evidence" value="ECO:0007669"/>
    <property type="project" value="InterPro"/>
</dbReference>
<protein>
    <submittedName>
        <fullName evidence="1">Uncharacterized protein</fullName>
    </submittedName>
</protein>
<sequence length="61" mass="6961">MALTCWPPRSPDLTPCDYDLKQRNTVAAATVDVDTLSSLWEELDYRIDICRVTKGSHIEHL</sequence>